<dbReference type="InterPro" id="IPR000835">
    <property type="entry name" value="HTH_MarR-typ"/>
</dbReference>
<sequence>MNDANGAALDDIEAAFARLAPAVKERMAHNARKFHPELRGAGFSVLRAVLLCALRRPGEDLTVSDLVAGCHMDKSVVSRQLKDLKQWGLIQLERSQHDARVYLVSPTKFALDRFKEIKRSTRSEYWNIFAAWDPRDVSELASLLLRFSEQVEERFRD</sequence>
<protein>
    <submittedName>
        <fullName evidence="3">MarR family transcriptional regulator</fullName>
    </submittedName>
</protein>
<dbReference type="InterPro" id="IPR036390">
    <property type="entry name" value="WH_DNA-bd_sf"/>
</dbReference>
<dbReference type="GO" id="GO:0003700">
    <property type="term" value="F:DNA-binding transcription factor activity"/>
    <property type="evidence" value="ECO:0007669"/>
    <property type="project" value="InterPro"/>
</dbReference>
<dbReference type="InterPro" id="IPR011991">
    <property type="entry name" value="ArsR-like_HTH"/>
</dbReference>
<dbReference type="Proteomes" id="UP001060018">
    <property type="component" value="Chromosome"/>
</dbReference>
<dbReference type="SUPFAM" id="SSF46785">
    <property type="entry name" value="Winged helix' DNA-binding domain"/>
    <property type="match status" value="1"/>
</dbReference>
<keyword evidence="4" id="KW-1185">Reference proteome</keyword>
<dbReference type="EMBL" id="CP042260">
    <property type="protein sequence ID" value="QDY65837.1"/>
    <property type="molecule type" value="Genomic_DNA"/>
</dbReference>
<evidence type="ECO:0000313" key="3">
    <source>
        <dbReference type="EMBL" id="UUX57934.1"/>
    </source>
</evidence>
<dbReference type="EMBL" id="CP102487">
    <property type="protein sequence ID" value="UUX57934.1"/>
    <property type="molecule type" value="Genomic_DNA"/>
</dbReference>
<accession>A0A5B8IUH0</accession>
<reference evidence="2 4" key="1">
    <citation type="submission" date="2019-07" db="EMBL/GenBank/DDBJ databases">
        <title>Complete Genome Sequence of drought tolerant Plant Growth-Promoting Rhizobacterium Glutamicibacter halophytocola DR408.</title>
        <authorList>
            <person name="Nishu S.D."/>
            <person name="Lee T.K."/>
        </authorList>
    </citation>
    <scope>NUCLEOTIDE SEQUENCE [LARGE SCALE GENOMIC DNA]</scope>
    <source>
        <strain evidence="2 4">DR408</strain>
    </source>
</reference>
<evidence type="ECO:0000259" key="1">
    <source>
        <dbReference type="PROSITE" id="PS50995"/>
    </source>
</evidence>
<dbReference type="InterPro" id="IPR036388">
    <property type="entry name" value="WH-like_DNA-bd_sf"/>
</dbReference>
<dbReference type="OrthoDB" id="9154853at2"/>
<name>A0A5B8IUH0_9MICC</name>
<proteinExistence type="predicted"/>
<dbReference type="PROSITE" id="PS50995">
    <property type="entry name" value="HTH_MARR_2"/>
    <property type="match status" value="1"/>
</dbReference>
<evidence type="ECO:0000313" key="4">
    <source>
        <dbReference type="Proteomes" id="UP000320717"/>
    </source>
</evidence>
<dbReference type="PANTHER" id="PTHR33164">
    <property type="entry name" value="TRANSCRIPTIONAL REGULATOR, MARR FAMILY"/>
    <property type="match status" value="1"/>
</dbReference>
<organism evidence="3 5">
    <name type="scientific">Glutamicibacter halophytocola</name>
    <dbReference type="NCBI Taxonomy" id="1933880"/>
    <lineage>
        <taxon>Bacteria</taxon>
        <taxon>Bacillati</taxon>
        <taxon>Actinomycetota</taxon>
        <taxon>Actinomycetes</taxon>
        <taxon>Micrococcales</taxon>
        <taxon>Micrococcaceae</taxon>
        <taxon>Glutamicibacter</taxon>
    </lineage>
</organism>
<dbReference type="RefSeq" id="WP_146275663.1">
    <property type="nucleotide sequence ID" value="NZ_CP042260.1"/>
</dbReference>
<gene>
    <name evidence="2" type="ORF">FQA45_05665</name>
    <name evidence="3" type="ORF">NUH22_11485</name>
</gene>
<dbReference type="SMART" id="SM00347">
    <property type="entry name" value="HTH_MARR"/>
    <property type="match status" value="1"/>
</dbReference>
<dbReference type="Gene3D" id="1.10.10.10">
    <property type="entry name" value="Winged helix-like DNA-binding domain superfamily/Winged helix DNA-binding domain"/>
    <property type="match status" value="1"/>
</dbReference>
<dbReference type="Proteomes" id="UP000320717">
    <property type="component" value="Chromosome"/>
</dbReference>
<dbReference type="InterPro" id="IPR039422">
    <property type="entry name" value="MarR/SlyA-like"/>
</dbReference>
<dbReference type="CDD" id="cd00090">
    <property type="entry name" value="HTH_ARSR"/>
    <property type="match status" value="1"/>
</dbReference>
<evidence type="ECO:0000313" key="2">
    <source>
        <dbReference type="EMBL" id="QDY65837.1"/>
    </source>
</evidence>
<dbReference type="AlphaFoldDB" id="A0A5B8IUH0"/>
<evidence type="ECO:0000313" key="5">
    <source>
        <dbReference type="Proteomes" id="UP001060018"/>
    </source>
</evidence>
<feature type="domain" description="HTH marR-type" evidence="1">
    <location>
        <begin position="9"/>
        <end position="149"/>
    </location>
</feature>
<dbReference type="GO" id="GO:0006950">
    <property type="term" value="P:response to stress"/>
    <property type="evidence" value="ECO:0007669"/>
    <property type="project" value="TreeGrafter"/>
</dbReference>
<reference evidence="3" key="2">
    <citation type="journal article" date="2022" name="Pest Manag. Sci.">
        <title>Glutamicibacter halophytocola-mediated host fitness of potato tuber moth on Solanaceae crops.</title>
        <authorList>
            <person name="Wang W."/>
            <person name="Xiao G."/>
            <person name="Du G."/>
            <person name="Chang L."/>
            <person name="Yang Y."/>
            <person name="Ye J."/>
            <person name="Chen B."/>
        </authorList>
    </citation>
    <scope>NUCLEOTIDE SEQUENCE</scope>
    <source>
        <strain evidence="3">S2</strain>
    </source>
</reference>
<dbReference type="PANTHER" id="PTHR33164:SF57">
    <property type="entry name" value="MARR-FAMILY TRANSCRIPTIONAL REGULATOR"/>
    <property type="match status" value="1"/>
</dbReference>
<dbReference type="Pfam" id="PF12802">
    <property type="entry name" value="MarR_2"/>
    <property type="match status" value="1"/>
</dbReference>